<dbReference type="STRING" id="1612624.ADU59_07140"/>
<comment type="similarity">
    <text evidence="1">Belongs to the RelE toxin family.</text>
</comment>
<dbReference type="Gene3D" id="3.30.2310.20">
    <property type="entry name" value="RelE-like"/>
    <property type="match status" value="1"/>
</dbReference>
<accession>A0A1C7P4G9</accession>
<comment type="caution">
    <text evidence="3">The sequence shown here is derived from an EMBL/GenBank/DDBJ whole genome shotgun (WGS) entry which is preliminary data.</text>
</comment>
<evidence type="ECO:0000313" key="4">
    <source>
        <dbReference type="Proteomes" id="UP000093111"/>
    </source>
</evidence>
<dbReference type="InterPro" id="IPR035093">
    <property type="entry name" value="RelE/ParE_toxin_dom_sf"/>
</dbReference>
<dbReference type="OrthoDB" id="595470at2"/>
<proteinExistence type="inferred from homology"/>
<dbReference type="InterPro" id="IPR007712">
    <property type="entry name" value="RelE/ParE_toxin"/>
</dbReference>
<dbReference type="InterPro" id="IPR051803">
    <property type="entry name" value="TA_system_RelE-like_toxin"/>
</dbReference>
<dbReference type="Proteomes" id="UP000093111">
    <property type="component" value="Unassembled WGS sequence"/>
</dbReference>
<dbReference type="EMBL" id="LGLV01000005">
    <property type="protein sequence ID" value="OBZ96129.1"/>
    <property type="molecule type" value="Genomic_DNA"/>
</dbReference>
<protein>
    <recommendedName>
        <fullName evidence="5">Plasmid stabilization protein</fullName>
    </recommendedName>
</protein>
<evidence type="ECO:0000256" key="1">
    <source>
        <dbReference type="ARBA" id="ARBA00006226"/>
    </source>
</evidence>
<sequence length="103" mass="11877">MRRRRFRLSEQAADDLTAIHDYIADTNPDAARRVVDSINAKIRSIAALGLTGTSRDDMRPDLRVILFRNHLIYFRVTASHLLIVRIFHGRQDLSSKDFPESEI</sequence>
<name>A0A1C7P4G9_9HYPH</name>
<evidence type="ECO:0000313" key="3">
    <source>
        <dbReference type="EMBL" id="OBZ96129.1"/>
    </source>
</evidence>
<evidence type="ECO:0008006" key="5">
    <source>
        <dbReference type="Google" id="ProtNLM"/>
    </source>
</evidence>
<dbReference type="Pfam" id="PF05016">
    <property type="entry name" value="ParE_toxin"/>
    <property type="match status" value="1"/>
</dbReference>
<dbReference type="AlphaFoldDB" id="A0A1C7P4G9"/>
<organism evidence="3 4">
    <name type="scientific">Pararhizobium polonicum</name>
    <dbReference type="NCBI Taxonomy" id="1612624"/>
    <lineage>
        <taxon>Bacteria</taxon>
        <taxon>Pseudomonadati</taxon>
        <taxon>Pseudomonadota</taxon>
        <taxon>Alphaproteobacteria</taxon>
        <taxon>Hyphomicrobiales</taxon>
        <taxon>Rhizobiaceae</taxon>
        <taxon>Rhizobium/Agrobacterium group</taxon>
        <taxon>Pararhizobium</taxon>
    </lineage>
</organism>
<dbReference type="PANTHER" id="PTHR33755">
    <property type="entry name" value="TOXIN PARE1-RELATED"/>
    <property type="match status" value="1"/>
</dbReference>
<dbReference type="RefSeq" id="WP_068953115.1">
    <property type="nucleotide sequence ID" value="NZ_LGLV01000005.1"/>
</dbReference>
<reference evidence="3 4" key="1">
    <citation type="journal article" date="2016" name="Syst. Appl. Microbiol.">
        <title>Pararhizobium polonicum sp. nov. isolated from tumors on stone fruit rootstocks.</title>
        <authorList>
            <person name="Pulawska J."/>
            <person name="Kuzmanovic N."/>
            <person name="Willems A."/>
            <person name="Pothier J.F."/>
        </authorList>
    </citation>
    <scope>NUCLEOTIDE SEQUENCE [LARGE SCALE GENOMIC DNA]</scope>
    <source>
        <strain evidence="3 4">F5.1</strain>
    </source>
</reference>
<evidence type="ECO:0000256" key="2">
    <source>
        <dbReference type="ARBA" id="ARBA00022649"/>
    </source>
</evidence>
<gene>
    <name evidence="3" type="ORF">ADU59_07140</name>
</gene>
<keyword evidence="4" id="KW-1185">Reference proteome</keyword>
<keyword evidence="2" id="KW-1277">Toxin-antitoxin system</keyword>